<dbReference type="PROSITE" id="PS51007">
    <property type="entry name" value="CYTC"/>
    <property type="match status" value="2"/>
</dbReference>
<dbReference type="GO" id="GO:0009055">
    <property type="term" value="F:electron transfer activity"/>
    <property type="evidence" value="ECO:0007669"/>
    <property type="project" value="InterPro"/>
</dbReference>
<accession>A0A9E4K5D5</accession>
<dbReference type="InterPro" id="IPR036909">
    <property type="entry name" value="Cyt_c-like_dom_sf"/>
</dbReference>
<keyword evidence="5" id="KW-0732">Signal</keyword>
<evidence type="ECO:0000313" key="7">
    <source>
        <dbReference type="EMBL" id="MCG7939532.1"/>
    </source>
</evidence>
<feature type="chain" id="PRO_5039218702" evidence="5">
    <location>
        <begin position="24"/>
        <end position="246"/>
    </location>
</feature>
<dbReference type="EMBL" id="JAEPDI010000006">
    <property type="protein sequence ID" value="MCG7939532.1"/>
    <property type="molecule type" value="Genomic_DNA"/>
</dbReference>
<evidence type="ECO:0000256" key="2">
    <source>
        <dbReference type="ARBA" id="ARBA00022723"/>
    </source>
</evidence>
<dbReference type="AlphaFoldDB" id="A0A9E4K5D5"/>
<evidence type="ECO:0000313" key="8">
    <source>
        <dbReference type="Proteomes" id="UP000886687"/>
    </source>
</evidence>
<evidence type="ECO:0000256" key="4">
    <source>
        <dbReference type="PROSITE-ProRule" id="PRU00433"/>
    </source>
</evidence>
<dbReference type="Proteomes" id="UP000886687">
    <property type="component" value="Unassembled WGS sequence"/>
</dbReference>
<feature type="domain" description="Cytochrome c" evidence="6">
    <location>
        <begin position="117"/>
        <end position="227"/>
    </location>
</feature>
<keyword evidence="1 4" id="KW-0349">Heme</keyword>
<dbReference type="InterPro" id="IPR009056">
    <property type="entry name" value="Cyt_c-like_dom"/>
</dbReference>
<evidence type="ECO:0000256" key="3">
    <source>
        <dbReference type="ARBA" id="ARBA00023004"/>
    </source>
</evidence>
<dbReference type="Gene3D" id="1.10.760.10">
    <property type="entry name" value="Cytochrome c-like domain"/>
    <property type="match status" value="2"/>
</dbReference>
<dbReference type="SUPFAM" id="SSF46626">
    <property type="entry name" value="Cytochrome c"/>
    <property type="match status" value="2"/>
</dbReference>
<gene>
    <name evidence="7" type="ORF">JAZ04_11865</name>
</gene>
<keyword evidence="3 4" id="KW-0408">Iron</keyword>
<evidence type="ECO:0000256" key="5">
    <source>
        <dbReference type="SAM" id="SignalP"/>
    </source>
</evidence>
<dbReference type="GO" id="GO:0020037">
    <property type="term" value="F:heme binding"/>
    <property type="evidence" value="ECO:0007669"/>
    <property type="project" value="InterPro"/>
</dbReference>
<evidence type="ECO:0000259" key="6">
    <source>
        <dbReference type="PROSITE" id="PS51007"/>
    </source>
</evidence>
<name>A0A9E4K5D5_9GAMM</name>
<sequence>MRRFLTYLSGIVVALVAPTTLQAKDEQMLDLANTRGCFICHQVAADNRGGKPLAPSYQEVAVRYRDNQQAFDQLLDRVIHGTAYRDQKWEGKVAMRFMPPNVNVSREEAAALVRWIIDLDVDQKTVARLQKHDNMLRLSSLSGCNICHRVEPVSESRVVPLAPSFREIAGRYQANANAKSELVDSVLKGTQGGTRMWHNVNMRFMPPNVNVRKEDAASLVDWILSLETKGLAKHARVPAQRPVKKP</sequence>
<feature type="domain" description="Cytochrome c" evidence="6">
    <location>
        <begin position="20"/>
        <end position="120"/>
    </location>
</feature>
<proteinExistence type="predicted"/>
<reference evidence="7" key="1">
    <citation type="journal article" date="2021" name="Proc. Natl. Acad. Sci. U.S.A.">
        <title>Global biogeography of chemosynthetic symbionts reveals both localized and globally distributed symbiont groups. .</title>
        <authorList>
            <person name="Osvatic J.T."/>
            <person name="Wilkins L.G.E."/>
            <person name="Leibrecht L."/>
            <person name="Leray M."/>
            <person name="Zauner S."/>
            <person name="Polzin J."/>
            <person name="Camacho Y."/>
            <person name="Gros O."/>
            <person name="van Gils J.A."/>
            <person name="Eisen J.A."/>
            <person name="Petersen J.M."/>
            <person name="Yuen B."/>
        </authorList>
    </citation>
    <scope>NUCLEOTIDE SEQUENCE</scope>
    <source>
        <strain evidence="7">MAGL173</strain>
    </source>
</reference>
<protein>
    <submittedName>
        <fullName evidence="7">C-type cytochrome</fullName>
    </submittedName>
</protein>
<dbReference type="GO" id="GO:0046872">
    <property type="term" value="F:metal ion binding"/>
    <property type="evidence" value="ECO:0007669"/>
    <property type="project" value="UniProtKB-KW"/>
</dbReference>
<evidence type="ECO:0000256" key="1">
    <source>
        <dbReference type="ARBA" id="ARBA00022617"/>
    </source>
</evidence>
<organism evidence="7 8">
    <name type="scientific">Candidatus Thiodiazotropha lotti</name>
    <dbReference type="NCBI Taxonomy" id="2792787"/>
    <lineage>
        <taxon>Bacteria</taxon>
        <taxon>Pseudomonadati</taxon>
        <taxon>Pseudomonadota</taxon>
        <taxon>Gammaproteobacteria</taxon>
        <taxon>Chromatiales</taxon>
        <taxon>Sedimenticolaceae</taxon>
        <taxon>Candidatus Thiodiazotropha</taxon>
    </lineage>
</organism>
<feature type="signal peptide" evidence="5">
    <location>
        <begin position="1"/>
        <end position="23"/>
    </location>
</feature>
<keyword evidence="2 4" id="KW-0479">Metal-binding</keyword>
<comment type="caution">
    <text evidence="7">The sequence shown here is derived from an EMBL/GenBank/DDBJ whole genome shotgun (WGS) entry which is preliminary data.</text>
</comment>